<proteinExistence type="predicted"/>
<organism evidence="2 3">
    <name type="scientific">Hyunsoonleella pacifica</name>
    <dbReference type="NCBI Taxonomy" id="1080224"/>
    <lineage>
        <taxon>Bacteria</taxon>
        <taxon>Pseudomonadati</taxon>
        <taxon>Bacteroidota</taxon>
        <taxon>Flavobacteriia</taxon>
        <taxon>Flavobacteriales</taxon>
        <taxon>Flavobacteriaceae</taxon>
    </lineage>
</organism>
<keyword evidence="3" id="KW-1185">Reference proteome</keyword>
<evidence type="ECO:0000313" key="3">
    <source>
        <dbReference type="Proteomes" id="UP000292372"/>
    </source>
</evidence>
<protein>
    <submittedName>
        <fullName evidence="2">Uncharacterized protein</fullName>
    </submittedName>
</protein>
<dbReference type="AlphaFoldDB" id="A0A4Q9FW97"/>
<feature type="region of interest" description="Disordered" evidence="1">
    <location>
        <begin position="1"/>
        <end position="33"/>
    </location>
</feature>
<name>A0A4Q9FW97_9FLAO</name>
<comment type="caution">
    <text evidence="2">The sequence shown here is derived from an EMBL/GenBank/DDBJ whole genome shotgun (WGS) entry which is preliminary data.</text>
</comment>
<dbReference type="EMBL" id="SIRS01000001">
    <property type="protein sequence ID" value="TBN18845.1"/>
    <property type="molecule type" value="Genomic_DNA"/>
</dbReference>
<reference evidence="2 3" key="1">
    <citation type="journal article" date="2015" name="Int. J. Syst. Evol. Microbiol.">
        <title>Hyunsoonleella pacifica sp. nov., isolated from seawater of South Pacific Gyre.</title>
        <authorList>
            <person name="Gao X."/>
            <person name="Zhang Z."/>
            <person name="Dai X."/>
            <person name="Zhang X.H."/>
        </authorList>
    </citation>
    <scope>NUCLEOTIDE SEQUENCE [LARGE SCALE GENOMIC DNA]</scope>
    <source>
        <strain evidence="2 3">SW033</strain>
    </source>
</reference>
<sequence>MSKEENKNTNDNNVENQNSDRHELSNSNKLSENDRSYIVEEIKKFLEDSQSSGGSPKLINDTGPVANMNFYLNNTKKHEQVNNNADNFHREFDVNVEGENDRGPKDSIKKEKSDKLDCFSPFERVEQTRPFLFSQIDVYTYIKYLEKEHFILFEYPDKVSYKYLVDVILNTSPFGTASVFNLDLDKQKKLSAEEQFQLIYDFNGVDEKIDILIIELNEKQFNNLIRKRTTIQLRGLKRNLKLKQLRLIYFFRSESAQIIMRTELPDFYFEIDFLKTFLYEHVSQNKDEIQTNYTEIASQRNNKLWDKPKNNYNFYQILSHHLQDGTLTERIKRGNNKNTKLEELKPVKVSELVGYDDSASKTILFIVTFFDKLKLKDFRGLVQFYLTIKEDKGNRGFNKKGKKKKKKRKVTQSFLEDWEQNYKRIFDANHLNVKKLETKEQVVSFKVPYLQQDLYEYFEESDPIYFQKNFEYLLHSEFLLHYEGSDQLVNSFVKFLAVMAAKDPEHYGTSALIDIVRQYGLRVYQIKSNAEQDNDHEYWSAIFSKDTQKIISRLADLIHEILQFEHLGAMVKEFFDMLLVNDELGIVVQIIAEVANREGYSEHFDMFYWLKEIIKRDQNEDNQELAYQLMLRISLKSPFSIYRIFELILSWKDELRVKDQYHSLLFDCCNRFIVDFCKNALSTHSGGYQSFIFFKNLDGNNTLEILLPFIKLLFDQDFIYTELSLSADMTKEDRFATYNNIQVQRIITMAAILESLNHILLEDIDEGVDSEAISIRNALLKASIRTASKYQLKNLIAYWRFKKEYYLEESIRLLNAKKKIERKEIRTKRQYLVRLIKAFNTILKESKKEKSHE</sequence>
<accession>A0A4Q9FW97</accession>
<dbReference type="RefSeq" id="WP_130935361.1">
    <property type="nucleotide sequence ID" value="NZ_BMEE01000001.1"/>
</dbReference>
<evidence type="ECO:0000256" key="1">
    <source>
        <dbReference type="SAM" id="MobiDB-lite"/>
    </source>
</evidence>
<gene>
    <name evidence="2" type="ORF">EYD46_01915</name>
</gene>
<dbReference type="Proteomes" id="UP000292372">
    <property type="component" value="Unassembled WGS sequence"/>
</dbReference>
<evidence type="ECO:0000313" key="2">
    <source>
        <dbReference type="EMBL" id="TBN18845.1"/>
    </source>
</evidence>